<dbReference type="Proteomes" id="UP000824211">
    <property type="component" value="Unassembled WGS sequence"/>
</dbReference>
<organism evidence="3 4">
    <name type="scientific">Candidatus Faecalibacterium faecipullorum</name>
    <dbReference type="NCBI Taxonomy" id="2838578"/>
    <lineage>
        <taxon>Bacteria</taxon>
        <taxon>Bacillati</taxon>
        <taxon>Bacillota</taxon>
        <taxon>Clostridia</taxon>
        <taxon>Eubacteriales</taxon>
        <taxon>Oscillospiraceae</taxon>
        <taxon>Faecalibacterium</taxon>
    </lineage>
</organism>
<keyword evidence="1" id="KW-0812">Transmembrane</keyword>
<sequence>MFNVVLFAAGALVMLAAALHATRARRALMTRGVKVKARVAGTVHTRDGVSLALEFVTPAGSTRRLPYPLPRKAKGFEQGSEVTLYYDPDRPDKLFVEGDRAMLGAELVYYLLAAMLAVLAVVMLAL</sequence>
<proteinExistence type="predicted"/>
<evidence type="ECO:0000313" key="4">
    <source>
        <dbReference type="Proteomes" id="UP000824211"/>
    </source>
</evidence>
<keyword evidence="1" id="KW-1133">Transmembrane helix</keyword>
<protein>
    <submittedName>
        <fullName evidence="3">DUF3592 domain-containing protein</fullName>
    </submittedName>
</protein>
<keyword evidence="2" id="KW-0732">Signal</keyword>
<reference evidence="3" key="1">
    <citation type="journal article" date="2021" name="PeerJ">
        <title>Extensive microbial diversity within the chicken gut microbiome revealed by metagenomics and culture.</title>
        <authorList>
            <person name="Gilroy R."/>
            <person name="Ravi A."/>
            <person name="Getino M."/>
            <person name="Pursley I."/>
            <person name="Horton D.L."/>
            <person name="Alikhan N.F."/>
            <person name="Baker D."/>
            <person name="Gharbi K."/>
            <person name="Hall N."/>
            <person name="Watson M."/>
            <person name="Adriaenssens E.M."/>
            <person name="Foster-Nyarko E."/>
            <person name="Jarju S."/>
            <person name="Secka A."/>
            <person name="Antonio M."/>
            <person name="Oren A."/>
            <person name="Chaudhuri R.R."/>
            <person name="La Ragione R."/>
            <person name="Hildebrand F."/>
            <person name="Pallen M.J."/>
        </authorList>
    </citation>
    <scope>NUCLEOTIDE SEQUENCE</scope>
    <source>
        <strain evidence="3">ChiHjej9B8-13557</strain>
    </source>
</reference>
<reference evidence="3" key="2">
    <citation type="submission" date="2021-04" db="EMBL/GenBank/DDBJ databases">
        <authorList>
            <person name="Gilroy R."/>
        </authorList>
    </citation>
    <scope>NUCLEOTIDE SEQUENCE</scope>
    <source>
        <strain evidence="3">ChiHjej9B8-13557</strain>
    </source>
</reference>
<dbReference type="AlphaFoldDB" id="A0A9D2MF52"/>
<evidence type="ECO:0000256" key="1">
    <source>
        <dbReference type="SAM" id="Phobius"/>
    </source>
</evidence>
<feature type="signal peptide" evidence="2">
    <location>
        <begin position="1"/>
        <end position="26"/>
    </location>
</feature>
<gene>
    <name evidence="3" type="ORF">H9771_07965</name>
</gene>
<keyword evidence="1" id="KW-0472">Membrane</keyword>
<dbReference type="EMBL" id="DWXX01000143">
    <property type="protein sequence ID" value="HJB59567.1"/>
    <property type="molecule type" value="Genomic_DNA"/>
</dbReference>
<feature type="transmembrane region" description="Helical" evidence="1">
    <location>
        <begin position="107"/>
        <end position="125"/>
    </location>
</feature>
<name>A0A9D2MF52_9FIRM</name>
<feature type="chain" id="PRO_5039240113" evidence="2">
    <location>
        <begin position="27"/>
        <end position="126"/>
    </location>
</feature>
<comment type="caution">
    <text evidence="3">The sequence shown here is derived from an EMBL/GenBank/DDBJ whole genome shotgun (WGS) entry which is preliminary data.</text>
</comment>
<evidence type="ECO:0000256" key="2">
    <source>
        <dbReference type="SAM" id="SignalP"/>
    </source>
</evidence>
<evidence type="ECO:0000313" key="3">
    <source>
        <dbReference type="EMBL" id="HJB59567.1"/>
    </source>
</evidence>
<accession>A0A9D2MF52</accession>